<feature type="signal peptide" evidence="1">
    <location>
        <begin position="1"/>
        <end position="19"/>
    </location>
</feature>
<protein>
    <recommendedName>
        <fullName evidence="4">Lipoprotein</fullName>
    </recommendedName>
</protein>
<evidence type="ECO:0008006" key="4">
    <source>
        <dbReference type="Google" id="ProtNLM"/>
    </source>
</evidence>
<name>A0A6H9YMG4_9ACTN</name>
<organism evidence="2 3">
    <name type="scientific">Actinomadura rudentiformis</name>
    <dbReference type="NCBI Taxonomy" id="359158"/>
    <lineage>
        <taxon>Bacteria</taxon>
        <taxon>Bacillati</taxon>
        <taxon>Actinomycetota</taxon>
        <taxon>Actinomycetes</taxon>
        <taxon>Streptosporangiales</taxon>
        <taxon>Thermomonosporaceae</taxon>
        <taxon>Actinomadura</taxon>
    </lineage>
</organism>
<dbReference type="OrthoDB" id="4307068at2"/>
<dbReference type="PROSITE" id="PS51257">
    <property type="entry name" value="PROKAR_LIPOPROTEIN"/>
    <property type="match status" value="1"/>
</dbReference>
<dbReference type="Proteomes" id="UP000468735">
    <property type="component" value="Unassembled WGS sequence"/>
</dbReference>
<gene>
    <name evidence="2" type="ORF">F8566_31635</name>
</gene>
<dbReference type="AlphaFoldDB" id="A0A6H9YMG4"/>
<proteinExistence type="predicted"/>
<feature type="chain" id="PRO_5039610077" description="Lipoprotein" evidence="1">
    <location>
        <begin position="20"/>
        <end position="141"/>
    </location>
</feature>
<reference evidence="2 3" key="1">
    <citation type="submission" date="2019-09" db="EMBL/GenBank/DDBJ databases">
        <title>Actinomadura physcomitrii sp. nov., a novel actinomycete isolated from moss [Physcomitrium sphaericum (Ludw) Fuernr].</title>
        <authorList>
            <person name="Zhuang X."/>
            <person name="Liu C."/>
        </authorList>
    </citation>
    <scope>NUCLEOTIDE SEQUENCE [LARGE SCALE GENOMIC DNA]</scope>
    <source>
        <strain evidence="2 3">HMC1</strain>
    </source>
</reference>
<dbReference type="EMBL" id="WBMT01000016">
    <property type="protein sequence ID" value="KAB2344479.1"/>
    <property type="molecule type" value="Genomic_DNA"/>
</dbReference>
<sequence>MKKTLLVLAVLLTASCGLSDDSSTKEVNAAEEGNDGARAWVSADQRHIELMAPGGACDQSAEIRVSETAPRVRVALRVTTKKGNCIALLVSRSFRVDLKKPLGHRALVGANGAAYPRLNAPPWPGKPKSEIPTKVIHDVFM</sequence>
<evidence type="ECO:0000313" key="3">
    <source>
        <dbReference type="Proteomes" id="UP000468735"/>
    </source>
</evidence>
<dbReference type="RefSeq" id="WP_151565507.1">
    <property type="nucleotide sequence ID" value="NZ_WBMT01000016.1"/>
</dbReference>
<accession>A0A6H9YMG4</accession>
<keyword evidence="3" id="KW-1185">Reference proteome</keyword>
<comment type="caution">
    <text evidence="2">The sequence shown here is derived from an EMBL/GenBank/DDBJ whole genome shotgun (WGS) entry which is preliminary data.</text>
</comment>
<evidence type="ECO:0000313" key="2">
    <source>
        <dbReference type="EMBL" id="KAB2344479.1"/>
    </source>
</evidence>
<evidence type="ECO:0000256" key="1">
    <source>
        <dbReference type="SAM" id="SignalP"/>
    </source>
</evidence>
<keyword evidence="1" id="KW-0732">Signal</keyword>